<evidence type="ECO:0000256" key="2">
    <source>
        <dbReference type="ARBA" id="ARBA00004572"/>
    </source>
</evidence>
<dbReference type="Pfam" id="PF00175">
    <property type="entry name" value="NAD_binding_1"/>
    <property type="match status" value="1"/>
</dbReference>
<evidence type="ECO:0000256" key="15">
    <source>
        <dbReference type="PIRSR" id="PIRSR601834-1"/>
    </source>
</evidence>
<evidence type="ECO:0000256" key="14">
    <source>
        <dbReference type="ARBA" id="ARBA00047682"/>
    </source>
</evidence>
<sequence>MLSTTRYPLRNSAPAKVFGKGPAFTSLRLDSVETLSHDTKRFRFKLPSETTVSGLNLTSAVLTFSRPAGQFFPVVRPYTPISDLSVRGFIDLAVKRYPKGKASNHIHSLSPGDTLFFLGSIRAYSWKPNEFKNITLIAGGAGITPMYQLIRGIFRNPEENTNVTLVFGINNDRDALFKDEFAEMEKKFPGRFKVIYTVSNPDEGSPFPKGYVTKELLSKVMAGSKERSEKVFVCGPPAMEASLTGSRRGPGGILSELGFRKDQVFKF</sequence>
<dbReference type="Gene3D" id="2.40.30.10">
    <property type="entry name" value="Translation factors"/>
    <property type="match status" value="1"/>
</dbReference>
<dbReference type="PRINTS" id="PR00406">
    <property type="entry name" value="CYTB5RDTASE"/>
</dbReference>
<name>A0A132BC23_MOLSC</name>
<keyword evidence="5" id="KW-0812">Transmembrane</keyword>
<keyword evidence="7 15" id="KW-0274">FAD</keyword>
<dbReference type="FunFam" id="3.40.50.80:FF:000009">
    <property type="entry name" value="NADH-cytochrome b5 reductase"/>
    <property type="match status" value="1"/>
</dbReference>
<dbReference type="InterPro" id="IPR017927">
    <property type="entry name" value="FAD-bd_FR_type"/>
</dbReference>
<comment type="subcellular location">
    <subcellularLocation>
        <location evidence="2">Mitochondrion outer membrane</location>
        <topology evidence="2">Single-pass membrane protein</topology>
    </subcellularLocation>
</comment>
<feature type="binding site" evidence="15">
    <location>
        <position position="78"/>
    </location>
    <ligand>
        <name>FAD</name>
        <dbReference type="ChEBI" id="CHEBI:57692"/>
    </ligand>
</feature>
<dbReference type="GO" id="GO:0090524">
    <property type="term" value="F:cytochrome-b5 reductase activity, acting on NADH"/>
    <property type="evidence" value="ECO:0007669"/>
    <property type="project" value="UniProtKB-EC"/>
</dbReference>
<dbReference type="PANTHER" id="PTHR19370">
    <property type="entry name" value="NADH-CYTOCHROME B5 REDUCTASE"/>
    <property type="match status" value="1"/>
</dbReference>
<dbReference type="RefSeq" id="XP_018064310.1">
    <property type="nucleotide sequence ID" value="XM_018217864.1"/>
</dbReference>
<dbReference type="InterPro" id="IPR039261">
    <property type="entry name" value="FNR_nucleotide-bd"/>
</dbReference>
<dbReference type="Proteomes" id="UP000070700">
    <property type="component" value="Unassembled WGS sequence"/>
</dbReference>
<dbReference type="InterPro" id="IPR001433">
    <property type="entry name" value="OxRdtase_FAD/NAD-bd"/>
</dbReference>
<dbReference type="Gene3D" id="3.40.50.80">
    <property type="entry name" value="Nucleotide-binding domain of ferredoxin-NADP reductase (FNR) module"/>
    <property type="match status" value="1"/>
</dbReference>
<keyword evidence="9 16" id="KW-0560">Oxidoreductase</keyword>
<dbReference type="PRINTS" id="PR00371">
    <property type="entry name" value="FPNCR"/>
</dbReference>
<evidence type="ECO:0000256" key="9">
    <source>
        <dbReference type="ARBA" id="ARBA00023002"/>
    </source>
</evidence>
<gene>
    <name evidence="18" type="ORF">LY89DRAFT_710828</name>
</gene>
<keyword evidence="6" id="KW-1000">Mitochondrion outer membrane</keyword>
<comment type="catalytic activity">
    <reaction evidence="14 16">
        <text>2 Fe(III)-[cytochrome b5] + NADH = 2 Fe(II)-[cytochrome b5] + NAD(+) + H(+)</text>
        <dbReference type="Rhea" id="RHEA:46680"/>
        <dbReference type="Rhea" id="RHEA-COMP:10438"/>
        <dbReference type="Rhea" id="RHEA-COMP:10439"/>
        <dbReference type="ChEBI" id="CHEBI:15378"/>
        <dbReference type="ChEBI" id="CHEBI:29033"/>
        <dbReference type="ChEBI" id="CHEBI:29034"/>
        <dbReference type="ChEBI" id="CHEBI:57540"/>
        <dbReference type="ChEBI" id="CHEBI:57945"/>
        <dbReference type="EC" id="1.6.2.2"/>
    </reaction>
</comment>
<comment type="similarity">
    <text evidence="3 16">Belongs to the flavoprotein pyridine nucleotide cytochrome reductase family.</text>
</comment>
<reference evidence="18 19" key="1">
    <citation type="submission" date="2015-10" db="EMBL/GenBank/DDBJ databases">
        <title>Full genome of DAOMC 229536 Phialocephala scopiformis, a fungal endophyte of spruce producing the potent anti-insectan compound rugulosin.</title>
        <authorList>
            <consortium name="DOE Joint Genome Institute"/>
            <person name="Walker A.K."/>
            <person name="Frasz S.L."/>
            <person name="Seifert K.A."/>
            <person name="Miller J.D."/>
            <person name="Mondo S.J."/>
            <person name="Labutti K."/>
            <person name="Lipzen A."/>
            <person name="Dockter R."/>
            <person name="Kennedy M."/>
            <person name="Grigoriev I.V."/>
            <person name="Spatafora J.W."/>
        </authorList>
    </citation>
    <scope>NUCLEOTIDE SEQUENCE [LARGE SCALE GENOMIC DNA]</scope>
    <source>
        <strain evidence="18 19">CBS 120377</strain>
    </source>
</reference>
<keyword evidence="8" id="KW-1133">Transmembrane helix</keyword>
<dbReference type="InterPro" id="IPR017938">
    <property type="entry name" value="Riboflavin_synthase-like_b-brl"/>
</dbReference>
<evidence type="ECO:0000256" key="7">
    <source>
        <dbReference type="ARBA" id="ARBA00022827"/>
    </source>
</evidence>
<protein>
    <recommendedName>
        <fullName evidence="16">NADH-cytochrome b5 reductase</fullName>
        <ecNumber evidence="16">1.6.2.2</ecNumber>
    </recommendedName>
</protein>
<feature type="binding site" evidence="15">
    <location>
        <position position="101"/>
    </location>
    <ligand>
        <name>FAD</name>
        <dbReference type="ChEBI" id="CHEBI:57692"/>
    </ligand>
</feature>
<dbReference type="Pfam" id="PF00970">
    <property type="entry name" value="FAD_binding_6"/>
    <property type="match status" value="1"/>
</dbReference>
<dbReference type="AlphaFoldDB" id="A0A132BC23"/>
<dbReference type="FunFam" id="2.40.30.10:FF:000032">
    <property type="entry name" value="NADH-cytochrome b5 reductase"/>
    <property type="match status" value="1"/>
</dbReference>
<accession>A0A132BC23</accession>
<dbReference type="CDD" id="cd06183">
    <property type="entry name" value="cyt_b5_reduct_like"/>
    <property type="match status" value="1"/>
</dbReference>
<dbReference type="OrthoDB" id="432685at2759"/>
<dbReference type="InterPro" id="IPR008333">
    <property type="entry name" value="Cbr1-like_FAD-bd_dom"/>
</dbReference>
<comment type="function">
    <text evidence="13">May mediate the reduction of outer membrane cytochrome b5.</text>
</comment>
<dbReference type="InterPro" id="IPR001709">
    <property type="entry name" value="Flavoprot_Pyr_Nucl_cyt_Rdtase"/>
</dbReference>
<dbReference type="STRING" id="149040.A0A132BC23"/>
<dbReference type="GeneID" id="28827590"/>
<dbReference type="PANTHER" id="PTHR19370:SF101">
    <property type="entry name" value="NADH-CYTOCHROME B5 REDUCTASE"/>
    <property type="match status" value="1"/>
</dbReference>
<keyword evidence="12" id="KW-0472">Membrane</keyword>
<evidence type="ECO:0000256" key="13">
    <source>
        <dbReference type="ARBA" id="ARBA00037464"/>
    </source>
</evidence>
<comment type="cofactor">
    <cofactor evidence="1 15 16">
        <name>FAD</name>
        <dbReference type="ChEBI" id="CHEBI:57692"/>
    </cofactor>
</comment>
<dbReference type="PROSITE" id="PS51384">
    <property type="entry name" value="FAD_FR"/>
    <property type="match status" value="1"/>
</dbReference>
<evidence type="ECO:0000256" key="1">
    <source>
        <dbReference type="ARBA" id="ARBA00001974"/>
    </source>
</evidence>
<dbReference type="GO" id="GO:0006696">
    <property type="term" value="P:ergosterol biosynthetic process"/>
    <property type="evidence" value="ECO:0007669"/>
    <property type="project" value="TreeGrafter"/>
</dbReference>
<dbReference type="EMBL" id="KQ947430">
    <property type="protein sequence ID" value="KUJ09955.1"/>
    <property type="molecule type" value="Genomic_DNA"/>
</dbReference>
<feature type="binding site" evidence="15">
    <location>
        <position position="95"/>
    </location>
    <ligand>
        <name>FAD</name>
        <dbReference type="ChEBI" id="CHEBI:57692"/>
    </ligand>
</feature>
<feature type="binding site" evidence="15">
    <location>
        <position position="103"/>
    </location>
    <ligand>
        <name>FAD</name>
        <dbReference type="ChEBI" id="CHEBI:57692"/>
    </ligand>
</feature>
<evidence type="ECO:0000256" key="11">
    <source>
        <dbReference type="ARBA" id="ARBA00023128"/>
    </source>
</evidence>
<feature type="domain" description="FAD-binding FR-type" evidence="17">
    <location>
        <begin position="22"/>
        <end position="127"/>
    </location>
</feature>
<dbReference type="SUPFAM" id="SSF63380">
    <property type="entry name" value="Riboflavin synthase domain-like"/>
    <property type="match status" value="1"/>
</dbReference>
<dbReference type="GO" id="GO:0005741">
    <property type="term" value="C:mitochondrial outer membrane"/>
    <property type="evidence" value="ECO:0007669"/>
    <property type="project" value="UniProtKB-SubCell"/>
</dbReference>
<evidence type="ECO:0000256" key="4">
    <source>
        <dbReference type="ARBA" id="ARBA00022630"/>
    </source>
</evidence>
<evidence type="ECO:0000256" key="10">
    <source>
        <dbReference type="ARBA" id="ARBA00023027"/>
    </source>
</evidence>
<evidence type="ECO:0000259" key="17">
    <source>
        <dbReference type="PROSITE" id="PS51384"/>
    </source>
</evidence>
<dbReference type="KEGG" id="psco:LY89DRAFT_710828"/>
<feature type="binding site" evidence="15">
    <location>
        <position position="76"/>
    </location>
    <ligand>
        <name>FAD</name>
        <dbReference type="ChEBI" id="CHEBI:57692"/>
    </ligand>
</feature>
<evidence type="ECO:0000256" key="5">
    <source>
        <dbReference type="ARBA" id="ARBA00022692"/>
    </source>
</evidence>
<evidence type="ECO:0000313" key="19">
    <source>
        <dbReference type="Proteomes" id="UP000070700"/>
    </source>
</evidence>
<feature type="binding site" evidence="15">
    <location>
        <position position="77"/>
    </location>
    <ligand>
        <name>FAD</name>
        <dbReference type="ChEBI" id="CHEBI:57692"/>
    </ligand>
</feature>
<evidence type="ECO:0000313" key="18">
    <source>
        <dbReference type="EMBL" id="KUJ09955.1"/>
    </source>
</evidence>
<feature type="binding site" evidence="15">
    <location>
        <position position="144"/>
    </location>
    <ligand>
        <name>FAD</name>
        <dbReference type="ChEBI" id="CHEBI:57692"/>
    </ligand>
</feature>
<keyword evidence="11" id="KW-0496">Mitochondrion</keyword>
<dbReference type="SUPFAM" id="SSF52343">
    <property type="entry name" value="Ferredoxin reductase-like, C-terminal NADP-linked domain"/>
    <property type="match status" value="1"/>
</dbReference>
<evidence type="ECO:0000256" key="16">
    <source>
        <dbReference type="RuleBase" id="RU361226"/>
    </source>
</evidence>
<organism evidence="18 19">
    <name type="scientific">Mollisia scopiformis</name>
    <name type="common">Conifer needle endophyte fungus</name>
    <name type="synonym">Phialocephala scopiformis</name>
    <dbReference type="NCBI Taxonomy" id="149040"/>
    <lineage>
        <taxon>Eukaryota</taxon>
        <taxon>Fungi</taxon>
        <taxon>Dikarya</taxon>
        <taxon>Ascomycota</taxon>
        <taxon>Pezizomycotina</taxon>
        <taxon>Leotiomycetes</taxon>
        <taxon>Helotiales</taxon>
        <taxon>Mollisiaceae</taxon>
        <taxon>Mollisia</taxon>
    </lineage>
</organism>
<evidence type="ECO:0000256" key="3">
    <source>
        <dbReference type="ARBA" id="ARBA00006105"/>
    </source>
</evidence>
<keyword evidence="4 15" id="KW-0285">Flavoprotein</keyword>
<dbReference type="InParanoid" id="A0A132BC23"/>
<dbReference type="EC" id="1.6.2.2" evidence="16"/>
<keyword evidence="10 16" id="KW-0520">NAD</keyword>
<proteinExistence type="inferred from homology"/>
<evidence type="ECO:0000256" key="12">
    <source>
        <dbReference type="ARBA" id="ARBA00023136"/>
    </source>
</evidence>
<evidence type="ECO:0000256" key="8">
    <source>
        <dbReference type="ARBA" id="ARBA00022989"/>
    </source>
</evidence>
<keyword evidence="19" id="KW-1185">Reference proteome</keyword>
<dbReference type="InterPro" id="IPR001834">
    <property type="entry name" value="CBR-like"/>
</dbReference>
<evidence type="ECO:0000256" key="6">
    <source>
        <dbReference type="ARBA" id="ARBA00022787"/>
    </source>
</evidence>